<evidence type="ECO:0000256" key="6">
    <source>
        <dbReference type="ARBA" id="ARBA00023274"/>
    </source>
</evidence>
<evidence type="ECO:0000313" key="9">
    <source>
        <dbReference type="Proteomes" id="UP000652153"/>
    </source>
</evidence>
<evidence type="ECO:0000256" key="5">
    <source>
        <dbReference type="ARBA" id="ARBA00022884"/>
    </source>
</evidence>
<name>A0ABQ1ZC93_9BACL</name>
<comment type="caution">
    <text evidence="8">The sequence shown here is derived from an EMBL/GenBank/DDBJ whole genome shotgun (WGS) entry which is preliminary data.</text>
</comment>
<feature type="domain" description="TROVE" evidence="7">
    <location>
        <begin position="16"/>
        <end position="327"/>
    </location>
</feature>
<dbReference type="InterPro" id="IPR008858">
    <property type="entry name" value="TROVE_dom"/>
</dbReference>
<keyword evidence="6" id="KW-0687">Ribonucleoprotein</keyword>
<gene>
    <name evidence="8" type="ORF">GCM10008014_28610</name>
</gene>
<protein>
    <submittedName>
        <fullName evidence="8">RNA-binding protein</fullName>
    </submittedName>
</protein>
<dbReference type="PANTHER" id="PTHR14202">
    <property type="entry name" value="60 KDA RIBONUCLEOPROTEIN SSA/RO"/>
    <property type="match status" value="1"/>
</dbReference>
<dbReference type="PANTHER" id="PTHR14202:SF0">
    <property type="entry name" value="RNA-BINDING PROTEIN RO60"/>
    <property type="match status" value="1"/>
</dbReference>
<evidence type="ECO:0000256" key="1">
    <source>
        <dbReference type="ARBA" id="ARBA00004496"/>
    </source>
</evidence>
<keyword evidence="4" id="KW-0479">Metal-binding</keyword>
<dbReference type="EMBL" id="BMFU01000003">
    <property type="protein sequence ID" value="GGH57199.1"/>
    <property type="molecule type" value="Genomic_DNA"/>
</dbReference>
<dbReference type="PROSITE" id="PS50988">
    <property type="entry name" value="TROVE"/>
    <property type="match status" value="1"/>
</dbReference>
<dbReference type="SUPFAM" id="SSF140864">
    <property type="entry name" value="TROVE domain-like"/>
    <property type="match status" value="1"/>
</dbReference>
<evidence type="ECO:0000256" key="3">
    <source>
        <dbReference type="ARBA" id="ARBA00022490"/>
    </source>
</evidence>
<dbReference type="InterPro" id="IPR040322">
    <property type="entry name" value="TROVE2"/>
</dbReference>
<keyword evidence="3" id="KW-0963">Cytoplasm</keyword>
<evidence type="ECO:0000256" key="2">
    <source>
        <dbReference type="ARBA" id="ARBA00007814"/>
    </source>
</evidence>
<evidence type="ECO:0000259" key="7">
    <source>
        <dbReference type="PROSITE" id="PS50988"/>
    </source>
</evidence>
<keyword evidence="9" id="KW-1185">Reference proteome</keyword>
<dbReference type="Pfam" id="PF05731">
    <property type="entry name" value="TROVE"/>
    <property type="match status" value="1"/>
</dbReference>
<dbReference type="Proteomes" id="UP000652153">
    <property type="component" value="Unassembled WGS sequence"/>
</dbReference>
<comment type="similarity">
    <text evidence="2">Belongs to the Ro 60 kDa family.</text>
</comment>
<dbReference type="SUPFAM" id="SSF53300">
    <property type="entry name" value="vWA-like"/>
    <property type="match status" value="1"/>
</dbReference>
<dbReference type="Gene3D" id="3.40.50.410">
    <property type="entry name" value="von Willebrand factor, type A domain"/>
    <property type="match status" value="1"/>
</dbReference>
<sequence length="498" mass="57185">MVSRAKSLFDSNKRAVSNHDGYDAYVRLVEEQYIQMLMTNTMNNTFYADEQLLMQEAASSHQEMAELDADFMARALVYARNEGFMRLQPLYGLAVLSRIAAEPFAQVFSHVVKTPADLADFLTILRGSGRGQGGRAVKRQVSHFLNEISEYWVIKYNGRGRGYSLGDMVATTHPKPKDEKRQALFRYLRGHETDLTKLPQLQALHKLKKTRNPASQLHQIEKGKLPYSVVTSILQPTRSVWEALMLQMPMFALLRHLNAMDRAGVFEKKKNVDYVTRRLNDIEALRQSRILPFRFVKAYETVQHAGLREALQQTVEMSIHNLPPLPGRTAIFLDRSGSMQGDYLRIGSVLALALYKQTKGNSLFWLFDHQVEDAHPKLDEGILAQAYRIQVKGGTDTGRPVRELREAEERVDRIIMITDEQQNEGIPFYAELERYRRLMNPELQAFIVDISPYRQAMVPPRDGQTFYIYGWSETVLTYIAETVTGYETIAQRVREMPL</sequence>
<comment type="subcellular location">
    <subcellularLocation>
        <location evidence="1">Cytoplasm</location>
    </subcellularLocation>
</comment>
<evidence type="ECO:0000313" key="8">
    <source>
        <dbReference type="EMBL" id="GGH57199.1"/>
    </source>
</evidence>
<keyword evidence="5" id="KW-0694">RNA-binding</keyword>
<dbReference type="InterPro" id="IPR036465">
    <property type="entry name" value="vWFA_dom_sf"/>
</dbReference>
<dbReference type="InterPro" id="IPR037214">
    <property type="entry name" value="TROVE_dom_sf"/>
</dbReference>
<evidence type="ECO:0000256" key="4">
    <source>
        <dbReference type="ARBA" id="ARBA00022723"/>
    </source>
</evidence>
<organism evidence="8 9">
    <name type="scientific">Paenibacillus silvae</name>
    <dbReference type="NCBI Taxonomy" id="1325358"/>
    <lineage>
        <taxon>Bacteria</taxon>
        <taxon>Bacillati</taxon>
        <taxon>Bacillota</taxon>
        <taxon>Bacilli</taxon>
        <taxon>Bacillales</taxon>
        <taxon>Paenibacillaceae</taxon>
        <taxon>Paenibacillus</taxon>
    </lineage>
</organism>
<proteinExistence type="inferred from homology"/>
<reference evidence="9" key="1">
    <citation type="journal article" date="2019" name="Int. J. Syst. Evol. Microbiol.">
        <title>The Global Catalogue of Microorganisms (GCM) 10K type strain sequencing project: providing services to taxonomists for standard genome sequencing and annotation.</title>
        <authorList>
            <consortium name="The Broad Institute Genomics Platform"/>
            <consortium name="The Broad Institute Genome Sequencing Center for Infectious Disease"/>
            <person name="Wu L."/>
            <person name="Ma J."/>
        </authorList>
    </citation>
    <scope>NUCLEOTIDE SEQUENCE [LARGE SCALE GENOMIC DNA]</scope>
    <source>
        <strain evidence="9">CGMCC 1.12770</strain>
    </source>
</reference>
<accession>A0ABQ1ZC93</accession>